<keyword evidence="2" id="KW-1133">Transmembrane helix</keyword>
<feature type="compositionally biased region" description="Low complexity" evidence="1">
    <location>
        <begin position="153"/>
        <end position="163"/>
    </location>
</feature>
<evidence type="ECO:0000256" key="2">
    <source>
        <dbReference type="SAM" id="Phobius"/>
    </source>
</evidence>
<keyword evidence="2" id="KW-0472">Membrane</keyword>
<keyword evidence="2" id="KW-0812">Transmembrane</keyword>
<keyword evidence="4" id="KW-1185">Reference proteome</keyword>
<feature type="compositionally biased region" description="Low complexity" evidence="1">
    <location>
        <begin position="114"/>
        <end position="127"/>
    </location>
</feature>
<geneLocation type="plasmid" evidence="3 4">
    <name>pCRI9333.02</name>
</geneLocation>
<dbReference type="PATRIC" id="fig|1173022.3.peg.5159"/>
<dbReference type="HOGENOM" id="CLU_1243619_0_0_3"/>
<feature type="transmembrane region" description="Helical" evidence="2">
    <location>
        <begin position="16"/>
        <end position="33"/>
    </location>
</feature>
<name>K9W5U7_9CYAN</name>
<dbReference type="Proteomes" id="UP000010472">
    <property type="component" value="Plasmid pCRI9333.02"/>
</dbReference>
<dbReference type="AlphaFoldDB" id="K9W5U7"/>
<evidence type="ECO:0000256" key="1">
    <source>
        <dbReference type="SAM" id="MobiDB-lite"/>
    </source>
</evidence>
<proteinExistence type="predicted"/>
<sequence length="222" mass="24313">MIKISSPQDQLRSNRNLLALVGGSSTVIGLLLWSSSPFLFPNPKDKFSVSLRYLSLFITSCCGVTAVATGHQLQRITPLLKAIEQAEKADFISQLATSQWVQEQRYQSEAVTALQPSQQQPVTLQQSNSYNERNDGTARDNEVTNEPVTDSLTTATANAVTPATDEEMEGYRPTYLAVTALQQQGISDSEIIKDVLKQGGTNYSKGKQMLDALLQLGQSKGW</sequence>
<accession>K9W5U7</accession>
<evidence type="ECO:0000313" key="4">
    <source>
        <dbReference type="Proteomes" id="UP000010472"/>
    </source>
</evidence>
<evidence type="ECO:0000313" key="3">
    <source>
        <dbReference type="EMBL" id="AFZ15546.1"/>
    </source>
</evidence>
<feature type="compositionally biased region" description="Basic and acidic residues" evidence="1">
    <location>
        <begin position="132"/>
        <end position="142"/>
    </location>
</feature>
<protein>
    <submittedName>
        <fullName evidence="3">Uncharacterized protein</fullName>
    </submittedName>
</protein>
<organism evidence="3 4">
    <name type="scientific">Crinalium epipsammum PCC 9333</name>
    <dbReference type="NCBI Taxonomy" id="1173022"/>
    <lineage>
        <taxon>Bacteria</taxon>
        <taxon>Bacillati</taxon>
        <taxon>Cyanobacteriota</taxon>
        <taxon>Cyanophyceae</taxon>
        <taxon>Gomontiellales</taxon>
        <taxon>Gomontiellaceae</taxon>
        <taxon>Crinalium</taxon>
    </lineage>
</organism>
<gene>
    <name evidence="3" type="ORF">Cri9333_4772</name>
</gene>
<keyword evidence="3" id="KW-0614">Plasmid</keyword>
<feature type="transmembrane region" description="Helical" evidence="2">
    <location>
        <begin position="53"/>
        <end position="71"/>
    </location>
</feature>
<dbReference type="RefSeq" id="WP_015179977.1">
    <property type="nucleotide sequence ID" value="NC_019734.1"/>
</dbReference>
<dbReference type="EMBL" id="CP003622">
    <property type="protein sequence ID" value="AFZ15546.1"/>
    <property type="molecule type" value="Genomic_DNA"/>
</dbReference>
<feature type="region of interest" description="Disordered" evidence="1">
    <location>
        <begin position="112"/>
        <end position="168"/>
    </location>
</feature>
<reference evidence="3 4" key="1">
    <citation type="submission" date="2012-06" db="EMBL/GenBank/DDBJ databases">
        <title>Finished plasmid 2 of genome of Crinalium epipsammum PCC 9333.</title>
        <authorList>
            <consortium name="US DOE Joint Genome Institute"/>
            <person name="Gugger M."/>
            <person name="Coursin T."/>
            <person name="Rippka R."/>
            <person name="Tandeau De Marsac N."/>
            <person name="Huntemann M."/>
            <person name="Wei C.-L."/>
            <person name="Han J."/>
            <person name="Detter J.C."/>
            <person name="Han C."/>
            <person name="Tapia R."/>
            <person name="Davenport K."/>
            <person name="Daligault H."/>
            <person name="Erkkila T."/>
            <person name="Gu W."/>
            <person name="Munk A.C.C."/>
            <person name="Teshima H."/>
            <person name="Xu Y."/>
            <person name="Chain P."/>
            <person name="Chen A."/>
            <person name="Krypides N."/>
            <person name="Mavromatis K."/>
            <person name="Markowitz V."/>
            <person name="Szeto E."/>
            <person name="Ivanova N."/>
            <person name="Mikhailova N."/>
            <person name="Ovchinnikova G."/>
            <person name="Pagani I."/>
            <person name="Pati A."/>
            <person name="Goodwin L."/>
            <person name="Peters L."/>
            <person name="Pitluck S."/>
            <person name="Woyke T."/>
            <person name="Kerfeld C."/>
        </authorList>
    </citation>
    <scope>NUCLEOTIDE SEQUENCE [LARGE SCALE GENOMIC DNA]</scope>
    <source>
        <strain evidence="3 4">PCC 9333</strain>
        <plasmid evidence="4">Plasmid pCRI9333.02</plasmid>
    </source>
</reference>
<dbReference type="KEGG" id="cep:Cri9333_4772"/>
<dbReference type="OrthoDB" id="472543at2"/>